<evidence type="ECO:0000256" key="3">
    <source>
        <dbReference type="ARBA" id="ARBA00022741"/>
    </source>
</evidence>
<evidence type="ECO:0000313" key="8">
    <source>
        <dbReference type="Proteomes" id="UP000314011"/>
    </source>
</evidence>
<comment type="caution">
    <text evidence="7">The sequence shown here is derived from an EMBL/GenBank/DDBJ whole genome shotgun (WGS) entry which is preliminary data.</text>
</comment>
<keyword evidence="4 7" id="KW-0067">ATP-binding</keyword>
<dbReference type="Gene3D" id="2.40.50.140">
    <property type="entry name" value="Nucleic acid-binding proteins"/>
    <property type="match status" value="1"/>
</dbReference>
<proteinExistence type="inferred from homology"/>
<dbReference type="InterPro" id="IPR013611">
    <property type="entry name" value="Transp-assoc_OB_typ2"/>
</dbReference>
<organism evidence="7 8">
    <name type="scientific">Pelagovum pacificum</name>
    <dbReference type="NCBI Taxonomy" id="2588711"/>
    <lineage>
        <taxon>Bacteria</taxon>
        <taxon>Pseudomonadati</taxon>
        <taxon>Pseudomonadota</taxon>
        <taxon>Alphaproteobacteria</taxon>
        <taxon>Rhodobacterales</taxon>
        <taxon>Paracoccaceae</taxon>
        <taxon>Pelagovum</taxon>
    </lineage>
</organism>
<evidence type="ECO:0000256" key="5">
    <source>
        <dbReference type="SAM" id="MobiDB-lite"/>
    </source>
</evidence>
<dbReference type="CDD" id="cd03301">
    <property type="entry name" value="ABC_MalK_N"/>
    <property type="match status" value="1"/>
</dbReference>
<keyword evidence="8" id="KW-1185">Reference proteome</keyword>
<dbReference type="InterPro" id="IPR017871">
    <property type="entry name" value="ABC_transporter-like_CS"/>
</dbReference>
<dbReference type="GO" id="GO:0008643">
    <property type="term" value="P:carbohydrate transport"/>
    <property type="evidence" value="ECO:0007669"/>
    <property type="project" value="InterPro"/>
</dbReference>
<keyword evidence="2" id="KW-0813">Transport</keyword>
<evidence type="ECO:0000313" key="7">
    <source>
        <dbReference type="EMBL" id="TNY33737.1"/>
    </source>
</evidence>
<dbReference type="GO" id="GO:0016887">
    <property type="term" value="F:ATP hydrolysis activity"/>
    <property type="evidence" value="ECO:0007669"/>
    <property type="project" value="InterPro"/>
</dbReference>
<dbReference type="InterPro" id="IPR003593">
    <property type="entry name" value="AAA+_ATPase"/>
</dbReference>
<gene>
    <name evidence="7" type="primary">ugpC</name>
    <name evidence="7" type="ORF">FHY64_10865</name>
</gene>
<dbReference type="AlphaFoldDB" id="A0A5C5GHY7"/>
<dbReference type="NCBIfam" id="NF008653">
    <property type="entry name" value="PRK11650.1"/>
    <property type="match status" value="1"/>
</dbReference>
<dbReference type="SUPFAM" id="SSF52540">
    <property type="entry name" value="P-loop containing nucleoside triphosphate hydrolases"/>
    <property type="match status" value="1"/>
</dbReference>
<dbReference type="PROSITE" id="PS50893">
    <property type="entry name" value="ABC_TRANSPORTER_2"/>
    <property type="match status" value="1"/>
</dbReference>
<dbReference type="EMBL" id="VFFF01000001">
    <property type="protein sequence ID" value="TNY33737.1"/>
    <property type="molecule type" value="Genomic_DNA"/>
</dbReference>
<comment type="similarity">
    <text evidence="1">Belongs to the ABC transporter superfamily.</text>
</comment>
<evidence type="ECO:0000256" key="4">
    <source>
        <dbReference type="ARBA" id="ARBA00022840"/>
    </source>
</evidence>
<dbReference type="OrthoDB" id="9767663at2"/>
<feature type="region of interest" description="Disordered" evidence="5">
    <location>
        <begin position="348"/>
        <end position="371"/>
    </location>
</feature>
<dbReference type="InterPro" id="IPR015855">
    <property type="entry name" value="ABC_transpr_MalK-like"/>
</dbReference>
<dbReference type="InterPro" id="IPR003439">
    <property type="entry name" value="ABC_transporter-like_ATP-bd"/>
</dbReference>
<accession>A0A5C5GHY7</accession>
<evidence type="ECO:0000256" key="2">
    <source>
        <dbReference type="ARBA" id="ARBA00022448"/>
    </source>
</evidence>
<dbReference type="GO" id="GO:0055052">
    <property type="term" value="C:ATP-binding cassette (ABC) transporter complex, substrate-binding subunit-containing"/>
    <property type="evidence" value="ECO:0007669"/>
    <property type="project" value="TreeGrafter"/>
</dbReference>
<sequence length="371" mass="39860">MARLELKGLTRRFDESRAAVDGIDLAIEDGEFVVLVGPSGCGKSTTLRLVAGLEQPDAGEILVDGRPVQGLEPGARDVAMVFQSYALYPHMSVARNLGFGLRKRGLSKSERAARVAEVADLLELGDLLSRKPAALSGGQRQRVAMGRAIVRDPALFLFDEPLSNLDARLRTQMRTEIKRLARVVSTTCIYVTHDQVEAMTMADRVVVMRDGRIEQAGTPMEVYNRPATRFVAEFLGAPSMAVVPARVSRDGATVSAFGADLDVPEDRRADFAGLAAQTIDLGLRPEDIRLGPSVSAQVEVVEALGVETLIHVVLPDGTRAASRIAPGRAPRTGDRIEVTPDLGRAHIFAPGSGRSLSSPPEHQPSQTGDFP</sequence>
<evidence type="ECO:0000256" key="1">
    <source>
        <dbReference type="ARBA" id="ARBA00005417"/>
    </source>
</evidence>
<feature type="domain" description="ABC transporter" evidence="6">
    <location>
        <begin position="4"/>
        <end position="235"/>
    </location>
</feature>
<dbReference type="FunFam" id="3.40.50.300:FF:000042">
    <property type="entry name" value="Maltose/maltodextrin ABC transporter, ATP-binding protein"/>
    <property type="match status" value="1"/>
</dbReference>
<dbReference type="PANTHER" id="PTHR43875:SF1">
    <property type="entry name" value="OSMOPROTECTIVE COMPOUNDS UPTAKE ATP-BINDING PROTEIN GGTA"/>
    <property type="match status" value="1"/>
</dbReference>
<reference evidence="7 8" key="1">
    <citation type="submission" date="2019-06" db="EMBL/GenBank/DDBJ databases">
        <title>Genome of new Rhodobacteraceae sp. SM1903.</title>
        <authorList>
            <person name="Ren X."/>
        </authorList>
    </citation>
    <scope>NUCLEOTIDE SEQUENCE [LARGE SCALE GENOMIC DNA]</scope>
    <source>
        <strain evidence="7 8">SM1903</strain>
    </source>
</reference>
<name>A0A5C5GHY7_9RHOB</name>
<dbReference type="RefSeq" id="WP_140194423.1">
    <property type="nucleotide sequence ID" value="NZ_CP065915.1"/>
</dbReference>
<dbReference type="SUPFAM" id="SSF50331">
    <property type="entry name" value="MOP-like"/>
    <property type="match status" value="1"/>
</dbReference>
<dbReference type="InterPro" id="IPR008995">
    <property type="entry name" value="Mo/tungstate-bd_C_term_dom"/>
</dbReference>
<dbReference type="Pfam" id="PF00005">
    <property type="entry name" value="ABC_tran"/>
    <property type="match status" value="1"/>
</dbReference>
<dbReference type="GO" id="GO:0140359">
    <property type="term" value="F:ABC-type transporter activity"/>
    <property type="evidence" value="ECO:0007669"/>
    <property type="project" value="InterPro"/>
</dbReference>
<dbReference type="Proteomes" id="UP000314011">
    <property type="component" value="Unassembled WGS sequence"/>
</dbReference>
<keyword evidence="3" id="KW-0547">Nucleotide-binding</keyword>
<dbReference type="Pfam" id="PF08402">
    <property type="entry name" value="TOBE_2"/>
    <property type="match status" value="1"/>
</dbReference>
<dbReference type="Gene3D" id="3.40.50.300">
    <property type="entry name" value="P-loop containing nucleotide triphosphate hydrolases"/>
    <property type="match status" value="1"/>
</dbReference>
<evidence type="ECO:0000259" key="6">
    <source>
        <dbReference type="PROSITE" id="PS50893"/>
    </source>
</evidence>
<dbReference type="Gene3D" id="2.40.50.100">
    <property type="match status" value="1"/>
</dbReference>
<dbReference type="SMART" id="SM00382">
    <property type="entry name" value="AAA"/>
    <property type="match status" value="1"/>
</dbReference>
<dbReference type="PANTHER" id="PTHR43875">
    <property type="entry name" value="MALTODEXTRIN IMPORT ATP-BINDING PROTEIN MSMX"/>
    <property type="match status" value="1"/>
</dbReference>
<dbReference type="InterPro" id="IPR047641">
    <property type="entry name" value="ABC_transpr_MalK/UgpC-like"/>
</dbReference>
<feature type="compositionally biased region" description="Polar residues" evidence="5">
    <location>
        <begin position="354"/>
        <end position="371"/>
    </location>
</feature>
<dbReference type="GO" id="GO:0005524">
    <property type="term" value="F:ATP binding"/>
    <property type="evidence" value="ECO:0007669"/>
    <property type="project" value="UniProtKB-KW"/>
</dbReference>
<protein>
    <submittedName>
        <fullName evidence="7">sn-glycerol-3-phosphate ABC transporter ATP-binding protein UgpC</fullName>
    </submittedName>
</protein>
<dbReference type="InterPro" id="IPR012340">
    <property type="entry name" value="NA-bd_OB-fold"/>
</dbReference>
<dbReference type="InterPro" id="IPR027417">
    <property type="entry name" value="P-loop_NTPase"/>
</dbReference>
<dbReference type="PROSITE" id="PS00211">
    <property type="entry name" value="ABC_TRANSPORTER_1"/>
    <property type="match status" value="1"/>
</dbReference>